<feature type="region of interest" description="Disordered" evidence="1">
    <location>
        <begin position="264"/>
        <end position="293"/>
    </location>
</feature>
<accession>A0A1I7YU80</accession>
<keyword evidence="2" id="KW-1133">Transmembrane helix</keyword>
<feature type="region of interest" description="Disordered" evidence="1">
    <location>
        <begin position="133"/>
        <end position="163"/>
    </location>
</feature>
<reference evidence="4" key="1">
    <citation type="submission" date="2016-11" db="UniProtKB">
        <authorList>
            <consortium name="WormBaseParasite"/>
        </authorList>
    </citation>
    <scope>IDENTIFICATION</scope>
</reference>
<feature type="compositionally biased region" description="Low complexity" evidence="1">
    <location>
        <begin position="139"/>
        <end position="156"/>
    </location>
</feature>
<dbReference type="Proteomes" id="UP000095287">
    <property type="component" value="Unplaced"/>
</dbReference>
<feature type="transmembrane region" description="Helical" evidence="2">
    <location>
        <begin position="369"/>
        <end position="386"/>
    </location>
</feature>
<sequence>MRGACFSKHSKGPCEAPTMAQGWFCFRFWFCYRFLLACLAHVNLSNAIYLNCAYFALWKAYDIFWFWSHLLLCACVPALRPENYLVVWCNLIWKKCTKYPRRSYKQIYNLLYNFKGTKAEQQLQRLKTIERRERQRALESTSSTSSSSSDESVTDVTGKESDPSKFNVFVEDADANGDVRLSQDSAGGSSLYPSDLLESSTAVEVAQLPTIEVNDSTQNGANKGKNLQVASDAKSLSWADRISLQKIPFRFRLKRSISAELKEGQPDVLSPDYSNKRDLADQKQIEKREKKEKKALEKKLRKRRKEELAEMAREERKRKRVANAIELLLQCLRMITSFAILIGNIRKTFIPAQFQYLPPGRHAWDNNDVMLFFRISVFLDVAMFWINTMRTMCMQWHLCYQLGICKFWLWASLLGFLGGILMMLPMHYVYEQLDISWCHFKPNTTLAQYQPKW</sequence>
<feature type="compositionally biased region" description="Basic and acidic residues" evidence="1">
    <location>
        <begin position="274"/>
        <end position="293"/>
    </location>
</feature>
<keyword evidence="2" id="KW-0472">Membrane</keyword>
<evidence type="ECO:0000256" key="2">
    <source>
        <dbReference type="SAM" id="Phobius"/>
    </source>
</evidence>
<keyword evidence="2" id="KW-0812">Transmembrane</keyword>
<feature type="transmembrane region" description="Helical" evidence="2">
    <location>
        <begin position="321"/>
        <end position="342"/>
    </location>
</feature>
<evidence type="ECO:0000313" key="3">
    <source>
        <dbReference type="Proteomes" id="UP000095287"/>
    </source>
</evidence>
<keyword evidence="3" id="KW-1185">Reference proteome</keyword>
<evidence type="ECO:0000313" key="4">
    <source>
        <dbReference type="WBParaSite" id="L893_g19558.t1"/>
    </source>
</evidence>
<name>A0A1I7YU80_9BILA</name>
<organism evidence="3 4">
    <name type="scientific">Steinernema glaseri</name>
    <dbReference type="NCBI Taxonomy" id="37863"/>
    <lineage>
        <taxon>Eukaryota</taxon>
        <taxon>Metazoa</taxon>
        <taxon>Ecdysozoa</taxon>
        <taxon>Nematoda</taxon>
        <taxon>Chromadorea</taxon>
        <taxon>Rhabditida</taxon>
        <taxon>Tylenchina</taxon>
        <taxon>Panagrolaimomorpha</taxon>
        <taxon>Strongyloidoidea</taxon>
        <taxon>Steinernematidae</taxon>
        <taxon>Steinernema</taxon>
    </lineage>
</organism>
<feature type="transmembrane region" description="Helical" evidence="2">
    <location>
        <begin position="34"/>
        <end position="57"/>
    </location>
</feature>
<feature type="transmembrane region" description="Helical" evidence="2">
    <location>
        <begin position="407"/>
        <end position="430"/>
    </location>
</feature>
<proteinExistence type="predicted"/>
<feature type="transmembrane region" description="Helical" evidence="2">
    <location>
        <begin position="63"/>
        <end position="79"/>
    </location>
</feature>
<dbReference type="AlphaFoldDB" id="A0A1I7YU80"/>
<protein>
    <submittedName>
        <fullName evidence="4">G_PROTEIN_RECEP_F1_2 domain-containing protein</fullName>
    </submittedName>
</protein>
<evidence type="ECO:0000256" key="1">
    <source>
        <dbReference type="SAM" id="MobiDB-lite"/>
    </source>
</evidence>
<dbReference type="WBParaSite" id="L893_g19558.t1">
    <property type="protein sequence ID" value="L893_g19558.t1"/>
    <property type="gene ID" value="L893_g19558"/>
</dbReference>